<dbReference type="Proteomes" id="UP000534294">
    <property type="component" value="Unassembled WGS sequence"/>
</dbReference>
<evidence type="ECO:0000313" key="1">
    <source>
        <dbReference type="EMBL" id="MBB5036312.1"/>
    </source>
</evidence>
<reference evidence="1 2" key="1">
    <citation type="submission" date="2020-08" db="EMBL/GenBank/DDBJ databases">
        <title>Genomic Encyclopedia of Type Strains, Phase IV (KMG-IV): sequencing the most valuable type-strain genomes for metagenomic binning, comparative biology and taxonomic classification.</title>
        <authorList>
            <person name="Goeker M."/>
        </authorList>
    </citation>
    <scope>NUCLEOTIDE SEQUENCE [LARGE SCALE GENOMIC DNA]</scope>
    <source>
        <strain evidence="1 2">DSM 12251</strain>
    </source>
</reference>
<dbReference type="RefSeq" id="WP_184205048.1">
    <property type="nucleotide sequence ID" value="NZ_JACHIF010000001.1"/>
</dbReference>
<sequence>MNASLMIHSFTPEEQKELLHALVDRLFPEPTDQDAFPEWLVKDLEEQNDRYHAGLETGDEIDAVEARLKTKLQSR</sequence>
<proteinExistence type="predicted"/>
<organism evidence="1 2">
    <name type="scientific">Prosthecobacter dejongeii</name>
    <dbReference type="NCBI Taxonomy" id="48465"/>
    <lineage>
        <taxon>Bacteria</taxon>
        <taxon>Pseudomonadati</taxon>
        <taxon>Verrucomicrobiota</taxon>
        <taxon>Verrucomicrobiia</taxon>
        <taxon>Verrucomicrobiales</taxon>
        <taxon>Verrucomicrobiaceae</taxon>
        <taxon>Prosthecobacter</taxon>
    </lineage>
</organism>
<evidence type="ECO:0000313" key="2">
    <source>
        <dbReference type="Proteomes" id="UP000534294"/>
    </source>
</evidence>
<name>A0A7W7YHV4_9BACT</name>
<dbReference type="AlphaFoldDB" id="A0A7W7YHV4"/>
<evidence type="ECO:0008006" key="3">
    <source>
        <dbReference type="Google" id="ProtNLM"/>
    </source>
</evidence>
<protein>
    <recommendedName>
        <fullName evidence="3">Addiction module component</fullName>
    </recommendedName>
</protein>
<gene>
    <name evidence="1" type="ORF">HNQ64_000546</name>
</gene>
<accession>A0A7W7YHV4</accession>
<dbReference type="EMBL" id="JACHIF010000001">
    <property type="protein sequence ID" value="MBB5036312.1"/>
    <property type="molecule type" value="Genomic_DNA"/>
</dbReference>
<comment type="caution">
    <text evidence="1">The sequence shown here is derived from an EMBL/GenBank/DDBJ whole genome shotgun (WGS) entry which is preliminary data.</text>
</comment>
<keyword evidence="2" id="KW-1185">Reference proteome</keyword>